<evidence type="ECO:0000313" key="2">
    <source>
        <dbReference type="Proteomes" id="UP000077315"/>
    </source>
</evidence>
<evidence type="ECO:0000313" key="1">
    <source>
        <dbReference type="EMBL" id="OAD81463.1"/>
    </source>
</evidence>
<dbReference type="Proteomes" id="UP000077315">
    <property type="component" value="Unassembled WGS sequence"/>
</dbReference>
<protein>
    <submittedName>
        <fullName evidence="1">Uncharacterized protein</fullName>
    </submittedName>
</protein>
<dbReference type="InParanoid" id="A0A162VBD6"/>
<dbReference type="RefSeq" id="XP_018299503.1">
    <property type="nucleotide sequence ID" value="XM_018442688.1"/>
</dbReference>
<dbReference type="AlphaFoldDB" id="A0A162VBD6"/>
<dbReference type="GeneID" id="29003594"/>
<dbReference type="EMBL" id="KV440971">
    <property type="protein sequence ID" value="OAD81463.1"/>
    <property type="molecule type" value="Genomic_DNA"/>
</dbReference>
<keyword evidence="2" id="KW-1185">Reference proteome</keyword>
<dbReference type="VEuPathDB" id="FungiDB:PHYBLDRAFT_72628"/>
<name>A0A162VBD6_PHYB8</name>
<organism evidence="1 2">
    <name type="scientific">Phycomyces blakesleeanus (strain ATCC 8743b / DSM 1359 / FGSC 10004 / NBRC 33097 / NRRL 1555)</name>
    <dbReference type="NCBI Taxonomy" id="763407"/>
    <lineage>
        <taxon>Eukaryota</taxon>
        <taxon>Fungi</taxon>
        <taxon>Fungi incertae sedis</taxon>
        <taxon>Mucoromycota</taxon>
        <taxon>Mucoromycotina</taxon>
        <taxon>Mucoromycetes</taxon>
        <taxon>Mucorales</taxon>
        <taxon>Phycomycetaceae</taxon>
        <taxon>Phycomyces</taxon>
    </lineage>
</organism>
<gene>
    <name evidence="1" type="ORF">PHYBLDRAFT_72628</name>
</gene>
<dbReference type="STRING" id="763407.A0A162VBD6"/>
<reference evidence="2" key="1">
    <citation type="submission" date="2015-06" db="EMBL/GenBank/DDBJ databases">
        <title>Expansion of signal transduction pathways in fungi by whole-genome duplication.</title>
        <authorList>
            <consortium name="DOE Joint Genome Institute"/>
            <person name="Corrochano L.M."/>
            <person name="Kuo A."/>
            <person name="Marcet-Houben M."/>
            <person name="Polaino S."/>
            <person name="Salamov A."/>
            <person name="Villalobos J.M."/>
            <person name="Alvarez M.I."/>
            <person name="Avalos J."/>
            <person name="Benito E.P."/>
            <person name="Benoit I."/>
            <person name="Burger G."/>
            <person name="Camino L.P."/>
            <person name="Canovas D."/>
            <person name="Cerda-Olmedo E."/>
            <person name="Cheng J.-F."/>
            <person name="Dominguez A."/>
            <person name="Elias M."/>
            <person name="Eslava A.P."/>
            <person name="Glaser F."/>
            <person name="Grimwood J."/>
            <person name="Gutierrez G."/>
            <person name="Heitman J."/>
            <person name="Henrissat B."/>
            <person name="Iturriaga E.A."/>
            <person name="Lang B.F."/>
            <person name="Lavin J.L."/>
            <person name="Lee S."/>
            <person name="Li W."/>
            <person name="Lindquist E."/>
            <person name="Lopez-Garcia S."/>
            <person name="Luque E.M."/>
            <person name="Marcos A.T."/>
            <person name="Martin J."/>
            <person name="McCluskey K."/>
            <person name="Medina H.R."/>
            <person name="Miralles-Duran A."/>
            <person name="Miyazaki A."/>
            <person name="Munoz-Torres E."/>
            <person name="Oguiza J.A."/>
            <person name="Ohm R."/>
            <person name="Olmedo M."/>
            <person name="Orejas M."/>
            <person name="Ortiz-Castellanos L."/>
            <person name="Pisabarro A.G."/>
            <person name="Rodriguez-Romero J."/>
            <person name="Ruiz-Herrera J."/>
            <person name="Ruiz-Vazquez R."/>
            <person name="Sanz C."/>
            <person name="Schackwitz W."/>
            <person name="Schmutz J."/>
            <person name="Shahriari M."/>
            <person name="Shelest E."/>
            <person name="Silva-Franco F."/>
            <person name="Soanes D."/>
            <person name="Syed K."/>
            <person name="Tagua V.G."/>
            <person name="Talbot N.J."/>
            <person name="Thon M."/>
            <person name="De vries R.P."/>
            <person name="Wiebenga A."/>
            <person name="Yadav J.S."/>
            <person name="Braun E.L."/>
            <person name="Baker S."/>
            <person name="Garre V."/>
            <person name="Horwitz B."/>
            <person name="Torres-Martinez S."/>
            <person name="Idnurm A."/>
            <person name="Herrera-Estrella A."/>
            <person name="Gabaldon T."/>
            <person name="Grigoriev I.V."/>
        </authorList>
    </citation>
    <scope>NUCLEOTIDE SEQUENCE [LARGE SCALE GENOMIC DNA]</scope>
    <source>
        <strain evidence="2">NRRL 1555(-)</strain>
    </source>
</reference>
<sequence>MATQGSVRKKVPSIIQSILKKNLQYFIFFNPVHHNKKDGIPPAKIEENMSKINTTKLITTTKLATSFHTVILTSSKRAHSGWVPQSHPQTCDRRNPSGFLRVHQPSVSGPQIQGRVLDGVQSKEAEQIYVCASLEDGDYTRGLSSDPPICLFDIPQPVGWFATYIRPQSAPKIPQLQIRWHHLVVMNGFFRPVGNAMVFHQDDKKFESAPIWAIGISWDSTKELQTHINILYEKLEPHSCIVNQRKLSFIPSQGLKHLGYALDTKTIIIKILGAELINLRRSIRPLISSLSHTLRLIHNLTMYIKAATIALFPAYLNTQYRASATRKRLMALRSL</sequence>
<proteinExistence type="predicted"/>
<accession>A0A162VBD6</accession>